<dbReference type="Proteomes" id="UP000233556">
    <property type="component" value="Unassembled WGS sequence"/>
</dbReference>
<feature type="compositionally biased region" description="Basic and acidic residues" evidence="1">
    <location>
        <begin position="1"/>
        <end position="24"/>
    </location>
</feature>
<evidence type="ECO:0000313" key="3">
    <source>
        <dbReference type="EMBL" id="PKU41317.1"/>
    </source>
</evidence>
<dbReference type="GO" id="GO:0003964">
    <property type="term" value="F:RNA-directed DNA polymerase activity"/>
    <property type="evidence" value="ECO:0007669"/>
    <property type="project" value="UniProtKB-KW"/>
</dbReference>
<dbReference type="Pfam" id="PF00078">
    <property type="entry name" value="RVT_1"/>
    <property type="match status" value="1"/>
</dbReference>
<organism evidence="3 4">
    <name type="scientific">Limosa lapponica baueri</name>
    <dbReference type="NCBI Taxonomy" id="1758121"/>
    <lineage>
        <taxon>Eukaryota</taxon>
        <taxon>Metazoa</taxon>
        <taxon>Chordata</taxon>
        <taxon>Craniata</taxon>
        <taxon>Vertebrata</taxon>
        <taxon>Euteleostomi</taxon>
        <taxon>Archelosauria</taxon>
        <taxon>Archosauria</taxon>
        <taxon>Dinosauria</taxon>
        <taxon>Saurischia</taxon>
        <taxon>Theropoda</taxon>
        <taxon>Coelurosauria</taxon>
        <taxon>Aves</taxon>
        <taxon>Neognathae</taxon>
        <taxon>Neoaves</taxon>
        <taxon>Charadriiformes</taxon>
        <taxon>Scolopacidae</taxon>
        <taxon>Limosa</taxon>
    </lineage>
</organism>
<dbReference type="InterPro" id="IPR000477">
    <property type="entry name" value="RT_dom"/>
</dbReference>
<evidence type="ECO:0000256" key="1">
    <source>
        <dbReference type="SAM" id="MobiDB-lite"/>
    </source>
</evidence>
<feature type="region of interest" description="Disordered" evidence="1">
    <location>
        <begin position="1"/>
        <end position="31"/>
    </location>
</feature>
<proteinExistence type="predicted"/>
<name>A0A2I0U5I4_LIMLA</name>
<keyword evidence="4" id="KW-1185">Reference proteome</keyword>
<accession>A0A2I0U5I4</accession>
<evidence type="ECO:0000313" key="4">
    <source>
        <dbReference type="Proteomes" id="UP000233556"/>
    </source>
</evidence>
<dbReference type="EMBL" id="KZ506136">
    <property type="protein sequence ID" value="PKU41317.1"/>
    <property type="molecule type" value="Genomic_DNA"/>
</dbReference>
<dbReference type="AlphaFoldDB" id="A0A2I0U5I4"/>
<evidence type="ECO:0000259" key="2">
    <source>
        <dbReference type="Pfam" id="PF00078"/>
    </source>
</evidence>
<dbReference type="OrthoDB" id="416454at2759"/>
<protein>
    <submittedName>
        <fullName evidence="3">Rna-directed dna polymerase from mobile element jockey-like</fullName>
    </submittedName>
</protein>
<reference evidence="4" key="2">
    <citation type="submission" date="2017-12" db="EMBL/GenBank/DDBJ databases">
        <title>Genome sequence of the Bar-tailed Godwit (Limosa lapponica baueri).</title>
        <authorList>
            <person name="Lima N.C.B."/>
            <person name="Parody-Merino A.M."/>
            <person name="Battley P.F."/>
            <person name="Fidler A.E."/>
            <person name="Prosdocimi F."/>
        </authorList>
    </citation>
    <scope>NUCLEOTIDE SEQUENCE [LARGE SCALE GENOMIC DNA]</scope>
</reference>
<dbReference type="PANTHER" id="PTHR33332">
    <property type="entry name" value="REVERSE TRANSCRIPTASE DOMAIN-CONTAINING PROTEIN"/>
    <property type="match status" value="1"/>
</dbReference>
<keyword evidence="3" id="KW-0695">RNA-directed DNA polymerase</keyword>
<keyword evidence="3" id="KW-0548">Nucleotidyltransferase</keyword>
<sequence>MQGETVTKDEEKPAELEHRDREQNEAPIIQGETVSDLLHNLDTKKSMRLDGIHPRVLRKLVKVLTQPFFIIYQQSWLTGEVPADWHLANVMPISKKGQKEDPGNYRPASLTSVPGKVMEQIILHAITWHVQDNQVIRPSQHGFVKGKSCLTNLITLYDDVTTRLVNKGKAVDTVYLVFSEAFGTISYSILLGKLAAHGLDGCTLHCVKNWVEHWPKSLWLGEERLESCPAENDPGNGWMNMNRQCAHVAKKVDSILACIRNSVKDIEVLEDVQRRAMKLVKGLENKSYEEQLRELGLFSLKKRRLLGDLITLPNYLRGGCSKVSVSLFS</sequence>
<feature type="domain" description="Reverse transcriptase" evidence="2">
    <location>
        <begin position="97"/>
        <end position="211"/>
    </location>
</feature>
<keyword evidence="3" id="KW-0808">Transferase</keyword>
<gene>
    <name evidence="3" type="ORF">llap_8375</name>
</gene>
<reference evidence="4" key="1">
    <citation type="submission" date="2017-11" db="EMBL/GenBank/DDBJ databases">
        <authorList>
            <person name="Lima N.C."/>
            <person name="Parody-Merino A.M."/>
            <person name="Battley P.F."/>
            <person name="Fidler A.E."/>
            <person name="Prosdocimi F."/>
        </authorList>
    </citation>
    <scope>NUCLEOTIDE SEQUENCE [LARGE SCALE GENOMIC DNA]</scope>
</reference>